<sequence>MVALRAHTHAIWAKNSPRWNFSEVELNRTLPALQNPDFIKITVDFYRNRLLFASGDPAYGKPADALDKQPSISVPSVTLDPEFSTTFPPTNGSATAK</sequence>
<organism evidence="2 3">
    <name type="scientific">Diaporthe eres</name>
    <name type="common">Phomopsis oblonga</name>
    <dbReference type="NCBI Taxonomy" id="83184"/>
    <lineage>
        <taxon>Eukaryota</taxon>
        <taxon>Fungi</taxon>
        <taxon>Dikarya</taxon>
        <taxon>Ascomycota</taxon>
        <taxon>Pezizomycotina</taxon>
        <taxon>Sordariomycetes</taxon>
        <taxon>Sordariomycetidae</taxon>
        <taxon>Diaporthales</taxon>
        <taxon>Diaporthaceae</taxon>
        <taxon>Diaporthe</taxon>
        <taxon>Diaporthe eres species complex</taxon>
    </lineage>
</organism>
<dbReference type="Proteomes" id="UP001430848">
    <property type="component" value="Unassembled WGS sequence"/>
</dbReference>
<protein>
    <submittedName>
        <fullName evidence="2">Uncharacterized protein</fullName>
    </submittedName>
</protein>
<keyword evidence="3" id="KW-1185">Reference proteome</keyword>
<proteinExistence type="predicted"/>
<feature type="region of interest" description="Disordered" evidence="1">
    <location>
        <begin position="62"/>
        <end position="97"/>
    </location>
</feature>
<dbReference type="EMBL" id="JAKNSF020000197">
    <property type="protein sequence ID" value="KAK7707753.1"/>
    <property type="molecule type" value="Genomic_DNA"/>
</dbReference>
<reference evidence="2 3" key="1">
    <citation type="submission" date="2024-02" db="EMBL/GenBank/DDBJ databases">
        <title>De novo assembly and annotation of 12 fungi associated with fruit tree decline syndrome in Ontario, Canada.</title>
        <authorList>
            <person name="Sulman M."/>
            <person name="Ellouze W."/>
            <person name="Ilyukhin E."/>
        </authorList>
    </citation>
    <scope>NUCLEOTIDE SEQUENCE [LARGE SCALE GENOMIC DNA]</scope>
    <source>
        <strain evidence="2 3">M169</strain>
    </source>
</reference>
<name>A0ABR1NMT3_DIAER</name>
<dbReference type="InterPro" id="IPR029058">
    <property type="entry name" value="AB_hydrolase_fold"/>
</dbReference>
<evidence type="ECO:0000313" key="2">
    <source>
        <dbReference type="EMBL" id="KAK7707753.1"/>
    </source>
</evidence>
<accession>A0ABR1NMT3</accession>
<gene>
    <name evidence="2" type="ORF">SLS63_013673</name>
</gene>
<feature type="compositionally biased region" description="Polar residues" evidence="1">
    <location>
        <begin position="83"/>
        <end position="97"/>
    </location>
</feature>
<evidence type="ECO:0000313" key="3">
    <source>
        <dbReference type="Proteomes" id="UP001430848"/>
    </source>
</evidence>
<evidence type="ECO:0000256" key="1">
    <source>
        <dbReference type="SAM" id="MobiDB-lite"/>
    </source>
</evidence>
<comment type="caution">
    <text evidence="2">The sequence shown here is derived from an EMBL/GenBank/DDBJ whole genome shotgun (WGS) entry which is preliminary data.</text>
</comment>
<dbReference type="Gene3D" id="3.40.50.1820">
    <property type="entry name" value="alpha/beta hydrolase"/>
    <property type="match status" value="1"/>
</dbReference>